<dbReference type="AlphaFoldDB" id="A0A4Q6XUH8"/>
<comment type="caution">
    <text evidence="2">The sequence shown here is derived from an EMBL/GenBank/DDBJ whole genome shotgun (WGS) entry which is preliminary data.</text>
</comment>
<dbReference type="RefSeq" id="WP_130139522.1">
    <property type="nucleotide sequence ID" value="NZ_SGIT01000001.1"/>
</dbReference>
<evidence type="ECO:0000313" key="3">
    <source>
        <dbReference type="Proteomes" id="UP000292855"/>
    </source>
</evidence>
<dbReference type="EMBL" id="SGIT01000001">
    <property type="protein sequence ID" value="RZF61292.1"/>
    <property type="molecule type" value="Genomic_DNA"/>
</dbReference>
<dbReference type="OrthoDB" id="631295at2"/>
<accession>A0A4Q6XUH8</accession>
<reference evidence="2 3" key="1">
    <citation type="submission" date="2019-02" db="EMBL/GenBank/DDBJ databases">
        <authorList>
            <person name="Li Y."/>
        </authorList>
    </citation>
    <scope>NUCLEOTIDE SEQUENCE [LARGE SCALE GENOMIC DNA]</scope>
    <source>
        <strain evidence="2 3">30C10-4-7</strain>
    </source>
</reference>
<organism evidence="2 3">
    <name type="scientific">Sphingobacterium corticibacterium</name>
    <dbReference type="NCBI Taxonomy" id="2484746"/>
    <lineage>
        <taxon>Bacteria</taxon>
        <taxon>Pseudomonadati</taxon>
        <taxon>Bacteroidota</taxon>
        <taxon>Sphingobacteriia</taxon>
        <taxon>Sphingobacteriales</taxon>
        <taxon>Sphingobacteriaceae</taxon>
        <taxon>Sphingobacterium</taxon>
    </lineage>
</organism>
<gene>
    <name evidence="2" type="ORF">EWE74_00120</name>
</gene>
<feature type="domain" description="SusE outer membrane protein" evidence="1">
    <location>
        <begin position="25"/>
        <end position="132"/>
    </location>
</feature>
<dbReference type="InterPro" id="IPR025970">
    <property type="entry name" value="SusE"/>
</dbReference>
<dbReference type="Pfam" id="PF14292">
    <property type="entry name" value="SusE"/>
    <property type="match status" value="1"/>
</dbReference>
<protein>
    <recommendedName>
        <fullName evidence="1">SusE outer membrane protein domain-containing protein</fullName>
    </recommendedName>
</protein>
<sequence>MKKLTTILYVFMTLLVFVVSCKSDDMNYKDATVTAVNTLYEPIDNRTIKILSSNTASVYFEWERVRVEDSGAALYEVVFDKKGNNFEEPLYRMVSDNNGNSNGATITHRILNRIASMAGVAPGETGELIWTVVASRGINTAVSAVVRNVSITTLDGFVDIPEELFLTGEGSEAGNMLTGAMPFKSVAPGEYEIFAQLTTGSTYQFVDRNQGTPRAFYSDGNLKLIESNTDESSMTAKTGVFRIQVDFNTATVAMTEIKTLGLWFSPDNKVLWNLNYEGKGIWSGSGIVNFKQEGWGRDERYKFQLTVNDGQDRTVQLGTLNGTDSKPTSQSPPSYYFVKWIESPTQWDDKWKFVDAVDGKSPTIKVILQGDKEYTHSVTVN</sequence>
<evidence type="ECO:0000259" key="1">
    <source>
        <dbReference type="Pfam" id="PF14292"/>
    </source>
</evidence>
<evidence type="ECO:0000313" key="2">
    <source>
        <dbReference type="EMBL" id="RZF61292.1"/>
    </source>
</evidence>
<proteinExistence type="predicted"/>
<dbReference type="Proteomes" id="UP000292855">
    <property type="component" value="Unassembled WGS sequence"/>
</dbReference>
<name>A0A4Q6XUH8_9SPHI</name>
<keyword evidence="3" id="KW-1185">Reference proteome</keyword>
<dbReference type="PROSITE" id="PS51257">
    <property type="entry name" value="PROKAR_LIPOPROTEIN"/>
    <property type="match status" value="1"/>
</dbReference>